<proteinExistence type="predicted"/>
<feature type="transmembrane region" description="Helical" evidence="2">
    <location>
        <begin position="115"/>
        <end position="131"/>
    </location>
</feature>
<feature type="region of interest" description="Disordered" evidence="1">
    <location>
        <begin position="36"/>
        <end position="96"/>
    </location>
</feature>
<keyword evidence="2" id="KW-1133">Transmembrane helix</keyword>
<comment type="caution">
    <text evidence="4">The sequence shown here is derived from an EMBL/GenBank/DDBJ whole genome shotgun (WGS) entry which is preliminary data.</text>
</comment>
<accession>S7WB73</accession>
<feature type="compositionally biased region" description="Polar residues" evidence="1">
    <location>
        <begin position="56"/>
        <end position="75"/>
    </location>
</feature>
<evidence type="ECO:0000256" key="1">
    <source>
        <dbReference type="SAM" id="MobiDB-lite"/>
    </source>
</evidence>
<reference evidence="5" key="1">
    <citation type="journal article" date="2013" name="PLoS Genet.">
        <title>The genome of Spraguea lophii and the basis of host-microsporidian interactions.</title>
        <authorList>
            <person name="Campbell S.E."/>
            <person name="Williams T.A."/>
            <person name="Yousuf A."/>
            <person name="Soanes D.M."/>
            <person name="Paszkiewicz K.H."/>
            <person name="Williams B.A.P."/>
        </authorList>
    </citation>
    <scope>NUCLEOTIDE SEQUENCE [LARGE SCALE GENOMIC DNA]</scope>
    <source>
        <strain evidence="5">42_110</strain>
    </source>
</reference>
<gene>
    <name evidence="4" type="ORF">SLOPH_904</name>
</gene>
<dbReference type="HOGENOM" id="CLU_1918446_0_0_1"/>
<evidence type="ECO:0000313" key="4">
    <source>
        <dbReference type="EMBL" id="EPR79062.1"/>
    </source>
</evidence>
<keyword evidence="3" id="KW-0732">Signal</keyword>
<keyword evidence="5" id="KW-1185">Reference proteome</keyword>
<dbReference type="EMBL" id="ATCN01000418">
    <property type="protein sequence ID" value="EPR79062.1"/>
    <property type="molecule type" value="Genomic_DNA"/>
</dbReference>
<name>S7WB73_SPRLO</name>
<dbReference type="AlphaFoldDB" id="S7WB73"/>
<evidence type="ECO:0000313" key="5">
    <source>
        <dbReference type="Proteomes" id="UP000014978"/>
    </source>
</evidence>
<dbReference type="VEuPathDB" id="MicrosporidiaDB:SLOPH_904"/>
<keyword evidence="2" id="KW-0812">Transmembrane</keyword>
<feature type="signal peptide" evidence="3">
    <location>
        <begin position="1"/>
        <end position="19"/>
    </location>
</feature>
<dbReference type="InParanoid" id="S7WB73"/>
<keyword evidence="2" id="KW-0472">Membrane</keyword>
<dbReference type="Proteomes" id="UP000014978">
    <property type="component" value="Unassembled WGS sequence"/>
</dbReference>
<organism evidence="4 5">
    <name type="scientific">Spraguea lophii (strain 42_110)</name>
    <name type="common">Microsporidian parasite</name>
    <dbReference type="NCBI Taxonomy" id="1358809"/>
    <lineage>
        <taxon>Eukaryota</taxon>
        <taxon>Fungi</taxon>
        <taxon>Fungi incertae sedis</taxon>
        <taxon>Microsporidia</taxon>
        <taxon>Spragueidae</taxon>
        <taxon>Spraguea</taxon>
    </lineage>
</organism>
<evidence type="ECO:0000256" key="2">
    <source>
        <dbReference type="SAM" id="Phobius"/>
    </source>
</evidence>
<protein>
    <submittedName>
        <fullName evidence="4">Uncharacterized protein</fullName>
    </submittedName>
</protein>
<sequence length="132" mass="15287">MKILIVFYFFIFSIISAMAEINSMFCDNTGSNDQHIVTGKPPLAPNALTKRRSQKKYNSTQKANSAQNQNHNYNKNPEPKPIENHNTKPRKTLTDHDFKVIPKKENKKNGMEDKLRIFVCFQFILSVLLIFL</sequence>
<evidence type="ECO:0000256" key="3">
    <source>
        <dbReference type="SAM" id="SignalP"/>
    </source>
</evidence>
<feature type="compositionally biased region" description="Basic and acidic residues" evidence="1">
    <location>
        <begin position="77"/>
        <end position="96"/>
    </location>
</feature>
<feature type="chain" id="PRO_5004546075" evidence="3">
    <location>
        <begin position="20"/>
        <end position="132"/>
    </location>
</feature>